<dbReference type="GO" id="GO:0004888">
    <property type="term" value="F:transmembrane signaling receptor activity"/>
    <property type="evidence" value="ECO:0007669"/>
    <property type="project" value="InterPro"/>
</dbReference>
<feature type="domain" description="Methyl-accepting transducer" evidence="13">
    <location>
        <begin position="271"/>
        <end position="500"/>
    </location>
</feature>
<dbReference type="PANTHER" id="PTHR43531:SF14">
    <property type="entry name" value="METHYL-ACCEPTING CHEMOTAXIS PROTEIN I-RELATED"/>
    <property type="match status" value="1"/>
</dbReference>
<comment type="subcellular location">
    <subcellularLocation>
        <location evidence="1">Cell inner membrane</location>
        <topology evidence="1">Multi-pass membrane protein</topology>
    </subcellularLocation>
</comment>
<dbReference type="Pfam" id="PF00015">
    <property type="entry name" value="MCPsignal"/>
    <property type="match status" value="1"/>
</dbReference>
<dbReference type="PANTHER" id="PTHR43531">
    <property type="entry name" value="PROTEIN ICFG"/>
    <property type="match status" value="1"/>
</dbReference>
<dbReference type="SUPFAM" id="SSF58104">
    <property type="entry name" value="Methyl-accepting chemotaxis protein (MCP) signaling domain"/>
    <property type="match status" value="1"/>
</dbReference>
<dbReference type="GO" id="GO:0007165">
    <property type="term" value="P:signal transduction"/>
    <property type="evidence" value="ECO:0007669"/>
    <property type="project" value="UniProtKB-KW"/>
</dbReference>
<feature type="domain" description="HAMP" evidence="14">
    <location>
        <begin position="214"/>
        <end position="266"/>
    </location>
</feature>
<evidence type="ECO:0000256" key="1">
    <source>
        <dbReference type="ARBA" id="ARBA00004429"/>
    </source>
</evidence>
<accession>A0A3A3FSN8</accession>
<dbReference type="RefSeq" id="WP_119769168.1">
    <property type="nucleotide sequence ID" value="NZ_QYUO01000001.1"/>
</dbReference>
<dbReference type="OrthoDB" id="8982326at2"/>
<evidence type="ECO:0000259" key="13">
    <source>
        <dbReference type="PROSITE" id="PS50111"/>
    </source>
</evidence>
<comment type="caution">
    <text evidence="15">The sequence shown here is derived from an EMBL/GenBank/DDBJ whole genome shotgun (WGS) entry which is preliminary data.</text>
</comment>
<reference evidence="16" key="1">
    <citation type="submission" date="2018-09" db="EMBL/GenBank/DDBJ databases">
        <authorList>
            <person name="Zhu H."/>
        </authorList>
    </citation>
    <scope>NUCLEOTIDE SEQUENCE [LARGE SCALE GENOMIC DNA]</scope>
    <source>
        <strain evidence="16">K1R23-30</strain>
    </source>
</reference>
<organism evidence="15 16">
    <name type="scientific">Noviherbaspirillum saxi</name>
    <dbReference type="NCBI Taxonomy" id="2320863"/>
    <lineage>
        <taxon>Bacteria</taxon>
        <taxon>Pseudomonadati</taxon>
        <taxon>Pseudomonadota</taxon>
        <taxon>Betaproteobacteria</taxon>
        <taxon>Burkholderiales</taxon>
        <taxon>Oxalobacteraceae</taxon>
        <taxon>Noviherbaspirillum</taxon>
    </lineage>
</organism>
<dbReference type="Proteomes" id="UP000265955">
    <property type="component" value="Unassembled WGS sequence"/>
</dbReference>
<dbReference type="PRINTS" id="PR00260">
    <property type="entry name" value="CHEMTRNSDUCR"/>
</dbReference>
<evidence type="ECO:0000313" key="15">
    <source>
        <dbReference type="EMBL" id="RJF99227.1"/>
    </source>
</evidence>
<protein>
    <submittedName>
        <fullName evidence="15">HAMP domain-containing protein</fullName>
    </submittedName>
</protein>
<evidence type="ECO:0000256" key="2">
    <source>
        <dbReference type="ARBA" id="ARBA00022475"/>
    </source>
</evidence>
<keyword evidence="16" id="KW-1185">Reference proteome</keyword>
<dbReference type="Pfam" id="PF00672">
    <property type="entry name" value="HAMP"/>
    <property type="match status" value="1"/>
</dbReference>
<evidence type="ECO:0000256" key="4">
    <source>
        <dbReference type="ARBA" id="ARBA00022500"/>
    </source>
</evidence>
<dbReference type="Pfam" id="PF02203">
    <property type="entry name" value="TarH"/>
    <property type="match status" value="1"/>
</dbReference>
<name>A0A3A3FSN8_9BURK</name>
<sequence>MLRNLSIKSRLIFVVAFLSLMCIAGAVIGLGSLYMANAGLRSNYEHRLVPLTALDRVVRLIDRNQLALAQAVHAEPAAVAMELDAIEKRMEEINKAWSGILADTKNTVSPQEQALTEQFASSRKAYLAQGLFPAIGALRANDTAQAVQILRGPLSTHIQPVAEAANALMQYHEQSARKDYEKNQEIYIWVRNSCLSGMAFAVLLGTGICIWLVRAIARPLADAVDVARRVASGDLTKEIVVDSSDETGQLLHALKEMNQSLVRIVSKVRAGTEAIATASSQIASGNLDLSARTEAQAGSLERTASSMEELTATVRQNADSAQQANRLAVSASQVAVKGGAVVSQVVDTMGSINESARKIVDIIDVIDSIAFQTNILALNAAVEAARAGEQGKGFAVVATEVRHLAQRSAAAAGQIKALIDDSVEKVDIGAKLVDEAGATMHDIVASVRRVTDIMGEISTASKEQTDGLEQVNQAIAQMDEVTQQNAALVEEAAAAAASLQDQAVSLSQVVSLFTLSGTDTVARAGGEAIRLMPPACPAHAGNSDREEFCGH</sequence>
<keyword evidence="2" id="KW-1003">Cell membrane</keyword>
<dbReference type="InterPro" id="IPR051310">
    <property type="entry name" value="MCP_chemotaxis"/>
</dbReference>
<evidence type="ECO:0000256" key="12">
    <source>
        <dbReference type="SAM" id="Phobius"/>
    </source>
</evidence>
<gene>
    <name evidence="15" type="ORF">D3871_12385</name>
</gene>
<keyword evidence="7 12" id="KW-1133">Transmembrane helix</keyword>
<evidence type="ECO:0000256" key="6">
    <source>
        <dbReference type="ARBA" id="ARBA00022692"/>
    </source>
</evidence>
<evidence type="ECO:0000259" key="14">
    <source>
        <dbReference type="PROSITE" id="PS50885"/>
    </source>
</evidence>
<keyword evidence="4" id="KW-0145">Chemotaxis</keyword>
<dbReference type="InterPro" id="IPR004090">
    <property type="entry name" value="Chemotax_Me-accpt_rcpt"/>
</dbReference>
<evidence type="ECO:0000256" key="10">
    <source>
        <dbReference type="ARBA" id="ARBA00029447"/>
    </source>
</evidence>
<dbReference type="PROSITE" id="PS50111">
    <property type="entry name" value="CHEMOTAXIS_TRANSDUC_2"/>
    <property type="match status" value="1"/>
</dbReference>
<keyword evidence="3" id="KW-0488">Methylation</keyword>
<dbReference type="InterPro" id="IPR003122">
    <property type="entry name" value="Tar_rcpt_lig-bd"/>
</dbReference>
<dbReference type="FunFam" id="1.10.287.950:FF:000001">
    <property type="entry name" value="Methyl-accepting chemotaxis sensory transducer"/>
    <property type="match status" value="1"/>
</dbReference>
<evidence type="ECO:0000256" key="5">
    <source>
        <dbReference type="ARBA" id="ARBA00022519"/>
    </source>
</evidence>
<dbReference type="SMART" id="SM00304">
    <property type="entry name" value="HAMP"/>
    <property type="match status" value="1"/>
</dbReference>
<keyword evidence="5" id="KW-0997">Cell inner membrane</keyword>
<dbReference type="AlphaFoldDB" id="A0A3A3FSN8"/>
<dbReference type="EMBL" id="QYUO01000001">
    <property type="protein sequence ID" value="RJF99227.1"/>
    <property type="molecule type" value="Genomic_DNA"/>
</dbReference>
<evidence type="ECO:0000256" key="8">
    <source>
        <dbReference type="ARBA" id="ARBA00023136"/>
    </source>
</evidence>
<evidence type="ECO:0000313" key="16">
    <source>
        <dbReference type="Proteomes" id="UP000265955"/>
    </source>
</evidence>
<evidence type="ECO:0000256" key="9">
    <source>
        <dbReference type="ARBA" id="ARBA00023224"/>
    </source>
</evidence>
<keyword evidence="8 12" id="KW-0472">Membrane</keyword>
<evidence type="ECO:0000256" key="11">
    <source>
        <dbReference type="PROSITE-ProRule" id="PRU00284"/>
    </source>
</evidence>
<feature type="transmembrane region" description="Helical" evidence="12">
    <location>
        <begin position="12"/>
        <end position="36"/>
    </location>
</feature>
<dbReference type="GO" id="GO:0005886">
    <property type="term" value="C:plasma membrane"/>
    <property type="evidence" value="ECO:0007669"/>
    <property type="project" value="UniProtKB-SubCell"/>
</dbReference>
<dbReference type="InterPro" id="IPR003660">
    <property type="entry name" value="HAMP_dom"/>
</dbReference>
<dbReference type="GO" id="GO:0006935">
    <property type="term" value="P:chemotaxis"/>
    <property type="evidence" value="ECO:0007669"/>
    <property type="project" value="UniProtKB-KW"/>
</dbReference>
<keyword evidence="6 12" id="KW-0812">Transmembrane</keyword>
<dbReference type="SMART" id="SM00283">
    <property type="entry name" value="MA"/>
    <property type="match status" value="1"/>
</dbReference>
<dbReference type="CDD" id="cd11386">
    <property type="entry name" value="MCP_signal"/>
    <property type="match status" value="1"/>
</dbReference>
<evidence type="ECO:0000256" key="7">
    <source>
        <dbReference type="ARBA" id="ARBA00022989"/>
    </source>
</evidence>
<comment type="similarity">
    <text evidence="10">Belongs to the methyl-accepting chemotaxis (MCP) protein family.</text>
</comment>
<dbReference type="PROSITE" id="PS50885">
    <property type="entry name" value="HAMP"/>
    <property type="match status" value="1"/>
</dbReference>
<dbReference type="InterPro" id="IPR004089">
    <property type="entry name" value="MCPsignal_dom"/>
</dbReference>
<keyword evidence="9 11" id="KW-0807">Transducer</keyword>
<dbReference type="CDD" id="cd06225">
    <property type="entry name" value="HAMP"/>
    <property type="match status" value="1"/>
</dbReference>
<evidence type="ECO:0000256" key="3">
    <source>
        <dbReference type="ARBA" id="ARBA00022481"/>
    </source>
</evidence>
<proteinExistence type="inferred from homology"/>
<dbReference type="Gene3D" id="1.10.287.950">
    <property type="entry name" value="Methyl-accepting chemotaxis protein"/>
    <property type="match status" value="1"/>
</dbReference>